<name>X1SR89_9ZZZZ</name>
<proteinExistence type="predicted"/>
<comment type="caution">
    <text evidence="4">The sequence shown here is derived from an EMBL/GenBank/DDBJ whole genome shotgun (WGS) entry which is preliminary data.</text>
</comment>
<feature type="domain" description="Saccharopine dehydrogenase NADP binding" evidence="3">
    <location>
        <begin position="4"/>
        <end position="119"/>
    </location>
</feature>
<organism evidence="4">
    <name type="scientific">marine sediment metagenome</name>
    <dbReference type="NCBI Taxonomy" id="412755"/>
    <lineage>
        <taxon>unclassified sequences</taxon>
        <taxon>metagenomes</taxon>
        <taxon>ecological metagenomes</taxon>
    </lineage>
</organism>
<dbReference type="InterPro" id="IPR005097">
    <property type="entry name" value="Sacchrp_dh_NADP-bd"/>
</dbReference>
<reference evidence="4" key="1">
    <citation type="journal article" date="2014" name="Front. Microbiol.">
        <title>High frequency of phylogenetically diverse reductive dehalogenase-homologous genes in deep subseafloor sedimentary metagenomes.</title>
        <authorList>
            <person name="Kawai M."/>
            <person name="Futagami T."/>
            <person name="Toyoda A."/>
            <person name="Takaki Y."/>
            <person name="Nishi S."/>
            <person name="Hori S."/>
            <person name="Arai W."/>
            <person name="Tsubouchi T."/>
            <person name="Morono Y."/>
            <person name="Uchiyama I."/>
            <person name="Ito T."/>
            <person name="Fujiyama A."/>
            <person name="Inagaki F."/>
            <person name="Takami H."/>
        </authorList>
    </citation>
    <scope>NUCLEOTIDE SEQUENCE</scope>
    <source>
        <strain evidence="4">Expedition CK06-06</strain>
    </source>
</reference>
<dbReference type="EMBL" id="BARW01014928">
    <property type="protein sequence ID" value="GAI81651.1"/>
    <property type="molecule type" value="Genomic_DNA"/>
</dbReference>
<dbReference type="PANTHER" id="PTHR11133:SF22">
    <property type="entry name" value="ALPHA-AMINOADIPIC SEMIALDEHYDE SYNTHASE, MITOCHONDRIAL"/>
    <property type="match status" value="1"/>
</dbReference>
<dbReference type="AlphaFoldDB" id="X1SR89"/>
<dbReference type="GO" id="GO:0005737">
    <property type="term" value="C:cytoplasm"/>
    <property type="evidence" value="ECO:0007669"/>
    <property type="project" value="TreeGrafter"/>
</dbReference>
<keyword evidence="1" id="KW-0521">NADP</keyword>
<dbReference type="InterPro" id="IPR051168">
    <property type="entry name" value="AASS"/>
</dbReference>
<dbReference type="Pfam" id="PF03435">
    <property type="entry name" value="Sacchrp_dh_NADP"/>
    <property type="match status" value="1"/>
</dbReference>
<feature type="non-terminal residue" evidence="4">
    <location>
        <position position="127"/>
    </location>
</feature>
<dbReference type="Gene3D" id="3.40.50.720">
    <property type="entry name" value="NAD(P)-binding Rossmann-like Domain"/>
    <property type="match status" value="1"/>
</dbReference>
<evidence type="ECO:0000256" key="1">
    <source>
        <dbReference type="ARBA" id="ARBA00022857"/>
    </source>
</evidence>
<dbReference type="FunFam" id="3.40.50.720:FF:000072">
    <property type="entry name" value="Saccharopine dehydrogenase [NADP(+), L-glutamate-forming]"/>
    <property type="match status" value="1"/>
</dbReference>
<evidence type="ECO:0000256" key="2">
    <source>
        <dbReference type="ARBA" id="ARBA00023002"/>
    </source>
</evidence>
<evidence type="ECO:0000259" key="3">
    <source>
        <dbReference type="Pfam" id="PF03435"/>
    </source>
</evidence>
<sequence length="127" mass="13846">MKNVLLLGAGLVAKPLVRYLLDQEDIGVTIASRTLSKAEKLTEGHPKGKTLQWVVEDSETLRKLVEDADIAISLLPYTYHTKVADVCIDLKKPMVTTSYVSQAMIELDGKAKEAGIIILNEIGLDPG</sequence>
<protein>
    <recommendedName>
        <fullName evidence="3">Saccharopine dehydrogenase NADP binding domain-containing protein</fullName>
    </recommendedName>
</protein>
<dbReference type="PANTHER" id="PTHR11133">
    <property type="entry name" value="SACCHAROPINE DEHYDROGENASE"/>
    <property type="match status" value="1"/>
</dbReference>
<accession>X1SR89</accession>
<gene>
    <name evidence="4" type="ORF">S12H4_26331</name>
</gene>
<dbReference type="SUPFAM" id="SSF51735">
    <property type="entry name" value="NAD(P)-binding Rossmann-fold domains"/>
    <property type="match status" value="1"/>
</dbReference>
<dbReference type="GO" id="GO:0019878">
    <property type="term" value="P:lysine biosynthetic process via aminoadipic acid"/>
    <property type="evidence" value="ECO:0007669"/>
    <property type="project" value="TreeGrafter"/>
</dbReference>
<evidence type="ECO:0000313" key="4">
    <source>
        <dbReference type="EMBL" id="GAI81651.1"/>
    </source>
</evidence>
<keyword evidence="2" id="KW-0560">Oxidoreductase</keyword>
<dbReference type="InterPro" id="IPR036291">
    <property type="entry name" value="NAD(P)-bd_dom_sf"/>
</dbReference>
<dbReference type="GO" id="GO:0004753">
    <property type="term" value="F:saccharopine dehydrogenase activity"/>
    <property type="evidence" value="ECO:0007669"/>
    <property type="project" value="TreeGrafter"/>
</dbReference>